<dbReference type="InterPro" id="IPR036505">
    <property type="entry name" value="Amidase/PGRP_sf"/>
</dbReference>
<accession>A0A0M2NNF5</accession>
<comment type="similarity">
    <text evidence="1">Belongs to the N-acetylmuramoyl-L-alanine amidase 2 family.</text>
</comment>
<dbReference type="GO" id="GO:0008745">
    <property type="term" value="F:N-acetylmuramoyl-L-alanine amidase activity"/>
    <property type="evidence" value="ECO:0007669"/>
    <property type="project" value="InterPro"/>
</dbReference>
<dbReference type="GO" id="GO:0009253">
    <property type="term" value="P:peptidoglycan catabolic process"/>
    <property type="evidence" value="ECO:0007669"/>
    <property type="project" value="InterPro"/>
</dbReference>
<dbReference type="RefSeq" id="WP_046442481.1">
    <property type="nucleotide sequence ID" value="NZ_LAYJ01000049.1"/>
</dbReference>
<dbReference type="SUPFAM" id="SSF55846">
    <property type="entry name" value="N-acetylmuramoyl-L-alanine amidase-like"/>
    <property type="match status" value="1"/>
</dbReference>
<reference evidence="4 5" key="1">
    <citation type="submission" date="2015-04" db="EMBL/GenBank/DDBJ databases">
        <title>Draft genome sequence of bacteremic isolate Catabacter hongkongensis type strain HKU16T.</title>
        <authorList>
            <person name="Lau S.K."/>
            <person name="Teng J.L."/>
            <person name="Huang Y."/>
            <person name="Curreem S.O."/>
            <person name="Tsui S.K."/>
            <person name="Woo P.C."/>
        </authorList>
    </citation>
    <scope>NUCLEOTIDE SEQUENCE [LARGE SCALE GENOMIC DNA]</scope>
    <source>
        <strain evidence="4 5">HKU16</strain>
    </source>
</reference>
<keyword evidence="5" id="KW-1185">Reference proteome</keyword>
<feature type="domain" description="N-acetylmuramoyl-L-alanine amidase" evidence="2">
    <location>
        <begin position="14"/>
        <end position="142"/>
    </location>
</feature>
<dbReference type="InterPro" id="IPR006619">
    <property type="entry name" value="PGRP_domain_met/bac"/>
</dbReference>
<name>A0A0M2NNF5_9FIRM</name>
<organism evidence="4 5">
    <name type="scientific">Christensenella hongkongensis</name>
    <dbReference type="NCBI Taxonomy" id="270498"/>
    <lineage>
        <taxon>Bacteria</taxon>
        <taxon>Bacillati</taxon>
        <taxon>Bacillota</taxon>
        <taxon>Clostridia</taxon>
        <taxon>Christensenellales</taxon>
        <taxon>Christensenellaceae</taxon>
        <taxon>Christensenella</taxon>
    </lineage>
</organism>
<dbReference type="AlphaFoldDB" id="A0A0M2NNF5"/>
<dbReference type="Gene3D" id="1.10.3130.20">
    <property type="entry name" value="Phycobilisome linker domain"/>
    <property type="match status" value="1"/>
</dbReference>
<protein>
    <submittedName>
        <fullName evidence="4">N-acetylmuramoyl-L-alanine amidase</fullName>
    </submittedName>
</protein>
<dbReference type="PANTHER" id="PTHR11022:SF41">
    <property type="entry name" value="PEPTIDOGLYCAN-RECOGNITION PROTEIN LC-RELATED"/>
    <property type="match status" value="1"/>
</dbReference>
<gene>
    <name evidence="4" type="ORF">CHK_0529</name>
</gene>
<dbReference type="PANTHER" id="PTHR11022">
    <property type="entry name" value="PEPTIDOGLYCAN RECOGNITION PROTEIN"/>
    <property type="match status" value="1"/>
</dbReference>
<comment type="caution">
    <text evidence="4">The sequence shown here is derived from an EMBL/GenBank/DDBJ whole genome shotgun (WGS) entry which is preliminary data.</text>
</comment>
<dbReference type="Pfam" id="PF13946">
    <property type="entry name" value="DUF4214"/>
    <property type="match status" value="2"/>
</dbReference>
<dbReference type="OrthoDB" id="9811296at2"/>
<dbReference type="Pfam" id="PF01510">
    <property type="entry name" value="Amidase_2"/>
    <property type="match status" value="1"/>
</dbReference>
<feature type="domain" description="Peptidoglycan recognition protein family" evidence="3">
    <location>
        <begin position="10"/>
        <end position="136"/>
    </location>
</feature>
<dbReference type="SMART" id="SM00644">
    <property type="entry name" value="Ami_2"/>
    <property type="match status" value="1"/>
</dbReference>
<dbReference type="EMBL" id="LAYJ01000049">
    <property type="protein sequence ID" value="KKI51952.1"/>
    <property type="molecule type" value="Genomic_DNA"/>
</dbReference>
<sequence length="279" mass="31804">MPDFSYVKDAGLKFKRPLTKREQTTMIILHYVGGEMTVQAIHDMHNNDKKSNYNGIAYNAYVDLDGTIYWGRGLEYQGGGTLSSLGLNPIAFQIVANGNFNRRTMPEAQKNAIIRFARDVAEYYGITNIKGHREVGDTDCPGRNYPLDEIRNAILAKEEQAMPDDFQVRNFVNRMYVNVLDRTPDRQGYSDWVNALMTRAVTPKEAAYGICFSNEELLKREATEEFVDELYRGLLGRKMDAAARDTWIGGLYKNLSREDVFNGITDSEEFKAIEKQMGF</sequence>
<dbReference type="GO" id="GO:0008270">
    <property type="term" value="F:zinc ion binding"/>
    <property type="evidence" value="ECO:0007669"/>
    <property type="project" value="InterPro"/>
</dbReference>
<dbReference type="SMART" id="SM00701">
    <property type="entry name" value="PGRP"/>
    <property type="match status" value="1"/>
</dbReference>
<dbReference type="InterPro" id="IPR025282">
    <property type="entry name" value="DUF4214"/>
</dbReference>
<evidence type="ECO:0000313" key="4">
    <source>
        <dbReference type="EMBL" id="KKI51952.1"/>
    </source>
</evidence>
<dbReference type="Proteomes" id="UP000034076">
    <property type="component" value="Unassembled WGS sequence"/>
</dbReference>
<dbReference type="STRING" id="270498.CHK_0529"/>
<evidence type="ECO:0000256" key="1">
    <source>
        <dbReference type="ARBA" id="ARBA00007553"/>
    </source>
</evidence>
<dbReference type="Gene3D" id="3.40.80.10">
    <property type="entry name" value="Peptidoglycan recognition protein-like"/>
    <property type="match status" value="1"/>
</dbReference>
<dbReference type="InterPro" id="IPR038255">
    <property type="entry name" value="PBS_linker_sf"/>
</dbReference>
<evidence type="ECO:0000259" key="3">
    <source>
        <dbReference type="SMART" id="SM00701"/>
    </source>
</evidence>
<evidence type="ECO:0000313" key="5">
    <source>
        <dbReference type="Proteomes" id="UP000034076"/>
    </source>
</evidence>
<evidence type="ECO:0000259" key="2">
    <source>
        <dbReference type="SMART" id="SM00644"/>
    </source>
</evidence>
<dbReference type="InterPro" id="IPR015510">
    <property type="entry name" value="PGRP"/>
</dbReference>
<proteinExistence type="inferred from homology"/>
<dbReference type="InterPro" id="IPR002502">
    <property type="entry name" value="Amidase_domain"/>
</dbReference>
<dbReference type="CDD" id="cd06583">
    <property type="entry name" value="PGRP"/>
    <property type="match status" value="1"/>
</dbReference>